<organism evidence="1 2">
    <name type="scientific">Actinacidiphila guanduensis</name>
    <dbReference type="NCBI Taxonomy" id="310781"/>
    <lineage>
        <taxon>Bacteria</taxon>
        <taxon>Bacillati</taxon>
        <taxon>Actinomycetota</taxon>
        <taxon>Actinomycetes</taxon>
        <taxon>Kitasatosporales</taxon>
        <taxon>Streptomycetaceae</taxon>
        <taxon>Actinacidiphila</taxon>
    </lineage>
</organism>
<evidence type="ECO:0000313" key="2">
    <source>
        <dbReference type="Proteomes" id="UP000199341"/>
    </source>
</evidence>
<sequence length="213" mass="22197">MATPGFPPHTLDASGAPVWISGLAGDDPNHTVHVVRGLAPAAALEILGARPETFRECALPQDKPDRWMSLPAAALGLEPEDGCLLAGSIADWTFVYDDLACTSHDDTPPLSAAGRTAATSMFSVNADASLTYAVDGEPLAWISADDLDLAADLPALPAELRAAFEAAGTVAHDYLPEGAVDYDICMRAVCALAGLRCTLEDLRGMPLVLAPFA</sequence>
<dbReference type="AlphaFoldDB" id="A0A1G9V6P8"/>
<accession>A0A1G9V6P8</accession>
<keyword evidence="2" id="KW-1185">Reference proteome</keyword>
<dbReference type="OrthoDB" id="4535364at2"/>
<gene>
    <name evidence="1" type="ORF">SAMN05216259_101152</name>
</gene>
<dbReference type="RefSeq" id="WP_093782690.1">
    <property type="nucleotide sequence ID" value="NZ_FNIE01000001.1"/>
</dbReference>
<protein>
    <submittedName>
        <fullName evidence="1">Uncharacterized protein</fullName>
    </submittedName>
</protein>
<proteinExistence type="predicted"/>
<reference evidence="1 2" key="1">
    <citation type="submission" date="2016-10" db="EMBL/GenBank/DDBJ databases">
        <authorList>
            <person name="de Groot N.N."/>
        </authorList>
    </citation>
    <scope>NUCLEOTIDE SEQUENCE [LARGE SCALE GENOMIC DNA]</scope>
    <source>
        <strain evidence="1 2">CGMCC 4.2022</strain>
    </source>
</reference>
<dbReference type="EMBL" id="FNIE01000001">
    <property type="protein sequence ID" value="SDM67831.1"/>
    <property type="molecule type" value="Genomic_DNA"/>
</dbReference>
<name>A0A1G9V6P8_9ACTN</name>
<evidence type="ECO:0000313" key="1">
    <source>
        <dbReference type="EMBL" id="SDM67831.1"/>
    </source>
</evidence>
<dbReference type="Proteomes" id="UP000199341">
    <property type="component" value="Unassembled WGS sequence"/>
</dbReference>